<dbReference type="Proteomes" id="UP000516173">
    <property type="component" value="Chromosome"/>
</dbReference>
<evidence type="ECO:0000313" key="1">
    <source>
        <dbReference type="EMBL" id="BCK53350.1"/>
    </source>
</evidence>
<accession>A0A7G1KEC6</accession>
<sequence>MEWRTRLFEFPGGVLEVRAYEGESAEDGPGVYLECYGGDAGEGGWVEWEAS</sequence>
<protein>
    <submittedName>
        <fullName evidence="1">Uncharacterized protein</fullName>
    </submittedName>
</protein>
<proteinExistence type="predicted"/>
<evidence type="ECO:0000313" key="2">
    <source>
        <dbReference type="Proteomes" id="UP000516173"/>
    </source>
</evidence>
<dbReference type="RefSeq" id="WP_280329057.1">
    <property type="nucleotide sequence ID" value="NZ_JARWQN010000044.1"/>
</dbReference>
<gene>
    <name evidence="1" type="ORF">NWFMUON74_11220</name>
</gene>
<organism evidence="1 2">
    <name type="scientific">Nocardia wallacei</name>
    <dbReference type="NCBI Taxonomy" id="480035"/>
    <lineage>
        <taxon>Bacteria</taxon>
        <taxon>Bacillati</taxon>
        <taxon>Actinomycetota</taxon>
        <taxon>Actinomycetes</taxon>
        <taxon>Mycobacteriales</taxon>
        <taxon>Nocardiaceae</taxon>
        <taxon>Nocardia</taxon>
    </lineage>
</organism>
<dbReference type="AlphaFoldDB" id="A0A7G1KEC6"/>
<dbReference type="KEGG" id="nwl:NWFMUON74_11220"/>
<name>A0A7G1KEC6_9NOCA</name>
<keyword evidence="2" id="KW-1185">Reference proteome</keyword>
<dbReference type="EMBL" id="AP023396">
    <property type="protein sequence ID" value="BCK53350.1"/>
    <property type="molecule type" value="Genomic_DNA"/>
</dbReference>
<reference evidence="1 2" key="1">
    <citation type="submission" date="2020-08" db="EMBL/GenBank/DDBJ databases">
        <title>Genome Sequencing of Nocardia wallacei strain FMUON74 and assembly.</title>
        <authorList>
            <person name="Toyokawa M."/>
            <person name="Uesaka K."/>
        </authorList>
    </citation>
    <scope>NUCLEOTIDE SEQUENCE [LARGE SCALE GENOMIC DNA]</scope>
    <source>
        <strain evidence="1 2">FMUON74</strain>
    </source>
</reference>